<keyword evidence="4" id="KW-0472">Membrane</keyword>
<dbReference type="OrthoDB" id="9810980at2"/>
<dbReference type="Gene3D" id="2.40.50.100">
    <property type="match status" value="1"/>
</dbReference>
<dbReference type="InterPro" id="IPR050739">
    <property type="entry name" value="MFP"/>
</dbReference>
<feature type="domain" description="AprE-like beta-barrel" evidence="6">
    <location>
        <begin position="265"/>
        <end position="356"/>
    </location>
</feature>
<proteinExistence type="predicted"/>
<dbReference type="InterPro" id="IPR058982">
    <property type="entry name" value="Beta-barrel_AprE"/>
</dbReference>
<accession>A0A3S3TZ04</accession>
<evidence type="ECO:0000256" key="4">
    <source>
        <dbReference type="ARBA" id="ARBA00023136"/>
    </source>
</evidence>
<dbReference type="Proteomes" id="UP000287168">
    <property type="component" value="Unassembled WGS sequence"/>
</dbReference>
<dbReference type="EMBL" id="SBLC01000060">
    <property type="protein sequence ID" value="RWY36405.1"/>
    <property type="molecule type" value="Genomic_DNA"/>
</dbReference>
<dbReference type="SUPFAM" id="SSF111369">
    <property type="entry name" value="HlyD-like secretion proteins"/>
    <property type="match status" value="1"/>
</dbReference>
<dbReference type="AlphaFoldDB" id="A0A3S3TZ04"/>
<dbReference type="Pfam" id="PF26002">
    <property type="entry name" value="Beta-barrel_AprE"/>
    <property type="match status" value="1"/>
</dbReference>
<keyword evidence="2" id="KW-0812">Transmembrane</keyword>
<dbReference type="Gene3D" id="2.40.30.170">
    <property type="match status" value="1"/>
</dbReference>
<protein>
    <submittedName>
        <fullName evidence="7">HlyD family efflux transporter periplasmic adaptor subunit</fullName>
    </submittedName>
</protein>
<reference evidence="7 8" key="1">
    <citation type="journal article" date="2015" name="Int. J. Syst. Evol. Microbiol.">
        <title>Gemmobacter intermedius sp. nov., isolated from a white stork (Ciconia ciconia).</title>
        <authorList>
            <person name="Kampfer P."/>
            <person name="Jerzak L."/>
            <person name="Wilharm G."/>
            <person name="Golke J."/>
            <person name="Busse H.J."/>
            <person name="Glaeser S.P."/>
        </authorList>
    </citation>
    <scope>NUCLEOTIDE SEQUENCE [LARGE SCALE GENOMIC DNA]</scope>
    <source>
        <strain evidence="7 8">119/4</strain>
    </source>
</reference>
<evidence type="ECO:0000256" key="2">
    <source>
        <dbReference type="ARBA" id="ARBA00022692"/>
    </source>
</evidence>
<evidence type="ECO:0000313" key="8">
    <source>
        <dbReference type="Proteomes" id="UP000287168"/>
    </source>
</evidence>
<evidence type="ECO:0000313" key="7">
    <source>
        <dbReference type="EMBL" id="RWY36405.1"/>
    </source>
</evidence>
<evidence type="ECO:0000259" key="6">
    <source>
        <dbReference type="Pfam" id="PF26002"/>
    </source>
</evidence>
<dbReference type="GO" id="GO:0016020">
    <property type="term" value="C:membrane"/>
    <property type="evidence" value="ECO:0007669"/>
    <property type="project" value="UniProtKB-SubCell"/>
</dbReference>
<dbReference type="PANTHER" id="PTHR30386">
    <property type="entry name" value="MEMBRANE FUSION SUBUNIT OF EMRAB-TOLC MULTIDRUG EFFLUX PUMP"/>
    <property type="match status" value="1"/>
</dbReference>
<dbReference type="PANTHER" id="PTHR30386:SF26">
    <property type="entry name" value="TRANSPORT PROTEIN COMB"/>
    <property type="match status" value="1"/>
</dbReference>
<evidence type="ECO:0000256" key="1">
    <source>
        <dbReference type="ARBA" id="ARBA00004167"/>
    </source>
</evidence>
<evidence type="ECO:0000259" key="5">
    <source>
        <dbReference type="Pfam" id="PF25917"/>
    </source>
</evidence>
<comment type="caution">
    <text evidence="7">The sequence shown here is derived from an EMBL/GenBank/DDBJ whole genome shotgun (WGS) entry which is preliminary data.</text>
</comment>
<evidence type="ECO:0000256" key="3">
    <source>
        <dbReference type="ARBA" id="ARBA00022989"/>
    </source>
</evidence>
<dbReference type="PRINTS" id="PR01490">
    <property type="entry name" value="RTXTOXIND"/>
</dbReference>
<comment type="subcellular location">
    <subcellularLocation>
        <location evidence="1">Membrane</location>
        <topology evidence="1">Single-pass membrane protein</topology>
    </subcellularLocation>
</comment>
<gene>
    <name evidence="7" type="ORF">EP867_18035</name>
</gene>
<keyword evidence="3" id="KW-1133">Transmembrane helix</keyword>
<keyword evidence="8" id="KW-1185">Reference proteome</keyword>
<sequence>MITRTARRMMWTCILVVACFLGWASLARIDEVTRGEGRVIPLSRLQRIQSLEGGILETMLVQEGDIVEAGQPLLQLDDTRFAAAFLEGQAQARSLRAAIARLAAEARGEDHIYFSEGVPAKSPEALDEQALFDARRNNLRERSAALTSELDIAKRQLSLLEPLVQRGAVSEMDLLRLRQDTERLRGELTELLTSYTQDAYTELSARKAELGALEQSLRQREDQLRRTEIVSPVRGMVNNILVTTRGGVIQPGEAIMEILPLDEQLLIEAKVRPQDVAFLAVGMTARVKITAYDYSVYGDLTGRLEQISADTIEETTLRGKEVYYQILLRTESNALQHNGQILPIRPGMIAEVDIINGNRPVISYLLRPILKARLN</sequence>
<dbReference type="Pfam" id="PF25917">
    <property type="entry name" value="BSH_RND"/>
    <property type="match status" value="1"/>
</dbReference>
<organism evidence="7 8">
    <name type="scientific">Falsigemmobacter intermedius</name>
    <dbReference type="NCBI Taxonomy" id="1553448"/>
    <lineage>
        <taxon>Bacteria</taxon>
        <taxon>Pseudomonadati</taxon>
        <taxon>Pseudomonadota</taxon>
        <taxon>Alphaproteobacteria</taxon>
        <taxon>Rhodobacterales</taxon>
        <taxon>Paracoccaceae</taxon>
        <taxon>Falsigemmobacter</taxon>
    </lineage>
</organism>
<feature type="domain" description="Multidrug resistance protein MdtA-like barrel-sandwich hybrid" evidence="5">
    <location>
        <begin position="53"/>
        <end position="254"/>
    </location>
</feature>
<name>A0A3S3TZ04_9RHOB</name>
<dbReference type="PROSITE" id="PS51257">
    <property type="entry name" value="PROKAR_LIPOPROTEIN"/>
    <property type="match status" value="1"/>
</dbReference>
<dbReference type="InterPro" id="IPR058625">
    <property type="entry name" value="MdtA-like_BSH"/>
</dbReference>